<name>A0A3Q1G8N6_9TELE</name>
<dbReference type="InterPro" id="IPR017857">
    <property type="entry name" value="Coagulation_fac-like_Gla_dom"/>
</dbReference>
<keyword evidence="2" id="KW-0964">Secreted</keyword>
<evidence type="ECO:0000313" key="7">
    <source>
        <dbReference type="Proteomes" id="UP000257200"/>
    </source>
</evidence>
<reference evidence="6" key="2">
    <citation type="submission" date="2025-09" db="UniProtKB">
        <authorList>
            <consortium name="Ensembl"/>
        </authorList>
    </citation>
    <scope>IDENTIFICATION</scope>
</reference>
<dbReference type="Proteomes" id="UP000257200">
    <property type="component" value="Unplaced"/>
</dbReference>
<evidence type="ECO:0000313" key="6">
    <source>
        <dbReference type="Ensembl" id="ENSAPOP00000025364.1"/>
    </source>
</evidence>
<dbReference type="Ensembl" id="ENSAPOT00000006432.1">
    <property type="protein sequence ID" value="ENSAPOP00000025364.1"/>
    <property type="gene ID" value="ENSAPOG00000008432.1"/>
</dbReference>
<organism evidence="6 7">
    <name type="scientific">Acanthochromis polyacanthus</name>
    <name type="common">spiny chromis</name>
    <dbReference type="NCBI Taxonomy" id="80966"/>
    <lineage>
        <taxon>Eukaryota</taxon>
        <taxon>Metazoa</taxon>
        <taxon>Chordata</taxon>
        <taxon>Craniata</taxon>
        <taxon>Vertebrata</taxon>
        <taxon>Euteleostomi</taxon>
        <taxon>Actinopterygii</taxon>
        <taxon>Neopterygii</taxon>
        <taxon>Teleostei</taxon>
        <taxon>Neoteleostei</taxon>
        <taxon>Acanthomorphata</taxon>
        <taxon>Ovalentaria</taxon>
        <taxon>Pomacentridae</taxon>
        <taxon>Acanthochromis</taxon>
    </lineage>
</organism>
<dbReference type="InterPro" id="IPR043504">
    <property type="entry name" value="Peptidase_S1_PA_chymotrypsin"/>
</dbReference>
<accession>A0A3Q1G8N6</accession>
<feature type="domain" description="EGF-like" evidence="5">
    <location>
        <begin position="36"/>
        <end position="72"/>
    </location>
</feature>
<dbReference type="InterPro" id="IPR050442">
    <property type="entry name" value="Peptidase_S1_coag_factors"/>
</dbReference>
<feature type="disulfide bond" evidence="4">
    <location>
        <begin position="62"/>
        <end position="71"/>
    </location>
</feature>
<proteinExistence type="predicted"/>
<dbReference type="InterPro" id="IPR018114">
    <property type="entry name" value="TRYPSIN_HIS"/>
</dbReference>
<evidence type="ECO:0000259" key="5">
    <source>
        <dbReference type="PROSITE" id="PS50026"/>
    </source>
</evidence>
<sequence>AGQYLHSSTRRRRANSHLLEEILPGDLERECYEESYLNPCRTNPCLNGGICTLDRGNFMCLCPPQYHGKTCESGNRHLQLRNGGCLQYCRDLPGGAGVQCGCADGFKLDSDGQRCSEDVKFPCGRQQMEALFSSRSLFSPWELDNVTMEMDVMLDDNITDSQVPELNTTEATKELRTVNATFGNQTEPGQDISPRVVGGLLERRGGSPWQVLIHRHDGFGFCGGTLVSDRWVVSAAHCFTEMATTTRSVLIQEMTSLWSTSPSRWSGVPPRPLPAFPISTSPNTCCR</sequence>
<reference evidence="6" key="1">
    <citation type="submission" date="2025-08" db="UniProtKB">
        <authorList>
            <consortium name="Ensembl"/>
        </authorList>
    </citation>
    <scope>IDENTIFICATION</scope>
</reference>
<evidence type="ECO:0000256" key="2">
    <source>
        <dbReference type="ARBA" id="ARBA00022525"/>
    </source>
</evidence>
<dbReference type="PROSITE" id="PS50026">
    <property type="entry name" value="EGF_3"/>
    <property type="match status" value="1"/>
</dbReference>
<keyword evidence="3 4" id="KW-1015">Disulfide bond</keyword>
<dbReference type="GO" id="GO:0005509">
    <property type="term" value="F:calcium ion binding"/>
    <property type="evidence" value="ECO:0007669"/>
    <property type="project" value="InterPro"/>
</dbReference>
<dbReference type="SUPFAM" id="SSF50494">
    <property type="entry name" value="Trypsin-like serine proteases"/>
    <property type="match status" value="1"/>
</dbReference>
<dbReference type="InterPro" id="IPR001881">
    <property type="entry name" value="EGF-like_Ca-bd_dom"/>
</dbReference>
<dbReference type="InterPro" id="IPR000742">
    <property type="entry name" value="EGF"/>
</dbReference>
<dbReference type="PROSITE" id="PS00022">
    <property type="entry name" value="EGF_1"/>
    <property type="match status" value="1"/>
</dbReference>
<dbReference type="CDD" id="cd00054">
    <property type="entry name" value="EGF_CA"/>
    <property type="match status" value="1"/>
</dbReference>
<dbReference type="Gene3D" id="4.10.740.10">
    <property type="entry name" value="Coagulation Factor IX"/>
    <property type="match status" value="1"/>
</dbReference>
<dbReference type="SMART" id="SM00181">
    <property type="entry name" value="EGF"/>
    <property type="match status" value="2"/>
</dbReference>
<dbReference type="AlphaFoldDB" id="A0A3Q1G8N6"/>
<dbReference type="Pfam" id="PF14670">
    <property type="entry name" value="FXa_inhibition"/>
    <property type="match status" value="1"/>
</dbReference>
<protein>
    <recommendedName>
        <fullName evidence="5">EGF-like domain-containing protein</fullName>
    </recommendedName>
</protein>
<dbReference type="InterPro" id="IPR009003">
    <property type="entry name" value="Peptidase_S1_PA"/>
</dbReference>
<dbReference type="PANTHER" id="PTHR24278:SF25">
    <property type="entry name" value="COAGULATION FACTOR IX"/>
    <property type="match status" value="1"/>
</dbReference>
<comment type="caution">
    <text evidence="4">Lacks conserved residue(s) required for the propagation of feature annotation.</text>
</comment>
<dbReference type="GO" id="GO:0006508">
    <property type="term" value="P:proteolysis"/>
    <property type="evidence" value="ECO:0007669"/>
    <property type="project" value="InterPro"/>
</dbReference>
<keyword evidence="7" id="KW-1185">Reference proteome</keyword>
<evidence type="ECO:0000256" key="4">
    <source>
        <dbReference type="PROSITE-ProRule" id="PRU00076"/>
    </source>
</evidence>
<dbReference type="SMART" id="SM00179">
    <property type="entry name" value="EGF_CA"/>
    <property type="match status" value="1"/>
</dbReference>
<dbReference type="InterPro" id="IPR001254">
    <property type="entry name" value="Trypsin_dom"/>
</dbReference>
<dbReference type="GeneTree" id="ENSGT00940000165072"/>
<evidence type="ECO:0000256" key="3">
    <source>
        <dbReference type="ARBA" id="ARBA00023157"/>
    </source>
</evidence>
<dbReference type="PANTHER" id="PTHR24278">
    <property type="entry name" value="COAGULATION FACTOR"/>
    <property type="match status" value="1"/>
</dbReference>
<keyword evidence="4" id="KW-0245">EGF-like domain</keyword>
<dbReference type="FunFam" id="2.10.25.10:FF:000404">
    <property type="entry name" value="Weary, isoform B"/>
    <property type="match status" value="1"/>
</dbReference>
<dbReference type="STRING" id="80966.ENSAPOP00000025364"/>
<comment type="subcellular location">
    <subcellularLocation>
        <location evidence="1">Secreted</location>
    </subcellularLocation>
</comment>
<dbReference type="InParanoid" id="A0A3Q1G8N6"/>
<dbReference type="Gene3D" id="2.40.10.10">
    <property type="entry name" value="Trypsin-like serine proteases"/>
    <property type="match status" value="1"/>
</dbReference>
<evidence type="ECO:0000256" key="1">
    <source>
        <dbReference type="ARBA" id="ARBA00004613"/>
    </source>
</evidence>
<dbReference type="Gene3D" id="2.10.25.10">
    <property type="entry name" value="Laminin"/>
    <property type="match status" value="2"/>
</dbReference>
<dbReference type="Pfam" id="PF00089">
    <property type="entry name" value="Trypsin"/>
    <property type="match status" value="1"/>
</dbReference>
<dbReference type="GO" id="GO:0005615">
    <property type="term" value="C:extracellular space"/>
    <property type="evidence" value="ECO:0007669"/>
    <property type="project" value="TreeGrafter"/>
</dbReference>
<dbReference type="SUPFAM" id="SSF57196">
    <property type="entry name" value="EGF/Laminin"/>
    <property type="match status" value="2"/>
</dbReference>
<dbReference type="Pfam" id="PF00008">
    <property type="entry name" value="EGF"/>
    <property type="match status" value="1"/>
</dbReference>
<dbReference type="PROSITE" id="PS00134">
    <property type="entry name" value="TRYPSIN_HIS"/>
    <property type="match status" value="1"/>
</dbReference>
<dbReference type="GO" id="GO:0004252">
    <property type="term" value="F:serine-type endopeptidase activity"/>
    <property type="evidence" value="ECO:0007669"/>
    <property type="project" value="InterPro"/>
</dbReference>